<dbReference type="SUPFAM" id="SSF89562">
    <property type="entry name" value="RraA-like"/>
    <property type="match status" value="1"/>
</dbReference>
<dbReference type="EMBL" id="KV453842">
    <property type="protein sequence ID" value="ODV90009.1"/>
    <property type="molecule type" value="Genomic_DNA"/>
</dbReference>
<gene>
    <name evidence="2" type="ORF">CANCADRAFT_13656</name>
</gene>
<accession>A0A1E4TE39</accession>
<dbReference type="Proteomes" id="UP000095023">
    <property type="component" value="Unassembled WGS sequence"/>
</dbReference>
<evidence type="ECO:0000256" key="1">
    <source>
        <dbReference type="PIRSR" id="PIRSR605493-1"/>
    </source>
</evidence>
<dbReference type="GO" id="GO:0008948">
    <property type="term" value="F:oxaloacetate decarboxylase activity"/>
    <property type="evidence" value="ECO:0007669"/>
    <property type="project" value="TreeGrafter"/>
</dbReference>
<keyword evidence="1" id="KW-0479">Metal-binding</keyword>
<dbReference type="PANTHER" id="PTHR33254:SF28">
    <property type="entry name" value="4-HYDROXY-4-METHYL-2-OXOGLUTARATE ALDOLASE"/>
    <property type="match status" value="1"/>
</dbReference>
<dbReference type="Pfam" id="PF03737">
    <property type="entry name" value="RraA-like"/>
    <property type="match status" value="1"/>
</dbReference>
<keyword evidence="3" id="KW-1185">Reference proteome</keyword>
<dbReference type="InterPro" id="IPR036704">
    <property type="entry name" value="RraA/RraA-like_sf"/>
</dbReference>
<dbReference type="OrthoDB" id="1476984at2759"/>
<dbReference type="GO" id="GO:0046872">
    <property type="term" value="F:metal ion binding"/>
    <property type="evidence" value="ECO:0007669"/>
    <property type="project" value="UniProtKB-KW"/>
</dbReference>
<feature type="binding site" evidence="1">
    <location>
        <position position="114"/>
    </location>
    <ligand>
        <name>Mg(2+)</name>
        <dbReference type="ChEBI" id="CHEBI:18420"/>
    </ligand>
</feature>
<organism evidence="2 3">
    <name type="scientific">Tortispora caseinolytica NRRL Y-17796</name>
    <dbReference type="NCBI Taxonomy" id="767744"/>
    <lineage>
        <taxon>Eukaryota</taxon>
        <taxon>Fungi</taxon>
        <taxon>Dikarya</taxon>
        <taxon>Ascomycota</taxon>
        <taxon>Saccharomycotina</taxon>
        <taxon>Trigonopsidomycetes</taxon>
        <taxon>Trigonopsidales</taxon>
        <taxon>Trigonopsidaceae</taxon>
        <taxon>Tortispora</taxon>
    </lineage>
</organism>
<dbReference type="Gene3D" id="3.50.30.40">
    <property type="entry name" value="Ribonuclease E inhibitor RraA/RraA-like"/>
    <property type="match status" value="1"/>
</dbReference>
<proteinExistence type="predicted"/>
<dbReference type="CDD" id="cd16841">
    <property type="entry name" value="RraA_family"/>
    <property type="match status" value="1"/>
</dbReference>
<evidence type="ECO:0000313" key="3">
    <source>
        <dbReference type="Proteomes" id="UP000095023"/>
    </source>
</evidence>
<dbReference type="InterPro" id="IPR005493">
    <property type="entry name" value="RraA/RraA-like"/>
</dbReference>
<feature type="binding site" evidence="1">
    <location>
        <begin position="91"/>
        <end position="94"/>
    </location>
    <ligand>
        <name>substrate</name>
    </ligand>
</feature>
<feature type="non-terminal residue" evidence="2">
    <location>
        <position position="217"/>
    </location>
</feature>
<keyword evidence="1" id="KW-0460">Magnesium</keyword>
<reference evidence="3" key="1">
    <citation type="submission" date="2016-02" db="EMBL/GenBank/DDBJ databases">
        <title>Comparative genomics of biotechnologically important yeasts.</title>
        <authorList>
            <consortium name="DOE Joint Genome Institute"/>
            <person name="Riley R."/>
            <person name="Haridas S."/>
            <person name="Wolfe K.H."/>
            <person name="Lopes M.R."/>
            <person name="Hittinger C.T."/>
            <person name="Goker M."/>
            <person name="Salamov A."/>
            <person name="Wisecaver J."/>
            <person name="Long T.M."/>
            <person name="Aerts A.L."/>
            <person name="Barry K."/>
            <person name="Choi C."/>
            <person name="Clum A."/>
            <person name="Coughlan A.Y."/>
            <person name="Deshpande S."/>
            <person name="Douglass A.P."/>
            <person name="Hanson S.J."/>
            <person name="Klenk H.-P."/>
            <person name="Labutti K."/>
            <person name="Lapidus A."/>
            <person name="Lindquist E."/>
            <person name="Lipzen A."/>
            <person name="Meier-Kolthoff J.P."/>
            <person name="Ohm R.A."/>
            <person name="Otillar R.P."/>
            <person name="Pangilinan J."/>
            <person name="Peng Y."/>
            <person name="Rokas A."/>
            <person name="Rosa C.A."/>
            <person name="Scheuner C."/>
            <person name="Sibirny A.A."/>
            <person name="Slot J.C."/>
            <person name="Stielow J.B."/>
            <person name="Sun H."/>
            <person name="Kurtzman C.P."/>
            <person name="Blackwell M."/>
            <person name="Jeffries T.W."/>
            <person name="Grigoriev I.V."/>
        </authorList>
    </citation>
    <scope>NUCLEOTIDE SEQUENCE [LARGE SCALE GENOMIC DNA]</scope>
    <source>
        <strain evidence="3">NRRL Y-17796</strain>
    </source>
</reference>
<feature type="binding site" evidence="1">
    <location>
        <position position="113"/>
    </location>
    <ligand>
        <name>substrate</name>
    </ligand>
</feature>
<comment type="cofactor">
    <cofactor evidence="1">
        <name>Mg(2+)</name>
        <dbReference type="ChEBI" id="CHEBI:18420"/>
    </cofactor>
</comment>
<dbReference type="PANTHER" id="PTHR33254">
    <property type="entry name" value="4-HYDROXY-4-METHYL-2-OXOGLUTARATE ALDOLASE 3-RELATED"/>
    <property type="match status" value="1"/>
</dbReference>
<dbReference type="GO" id="GO:0047443">
    <property type="term" value="F:4-hydroxy-4-methyl-2-oxoglutarate aldolase activity"/>
    <property type="evidence" value="ECO:0007669"/>
    <property type="project" value="TreeGrafter"/>
</dbReference>
<protein>
    <submittedName>
        <fullName evidence="2">Uncharacterized protein</fullName>
    </submittedName>
</protein>
<dbReference type="AlphaFoldDB" id="A0A1E4TE39"/>
<feature type="non-terminal residue" evidence="2">
    <location>
        <position position="1"/>
    </location>
</feature>
<sequence>VRKVLESLSPCDIADGLAATVGFSDGGLLAAGLRHVPGSKPLNFAGPAYVVEYAAKDDPRPAVKGSYIDSVPKDSVLVLTSPKGVRNAIFGGLMATRAGYLGAKGAVIDGFIRDVGEQRNASARFNYSIMSRGVGIAAPAPAVKVVQINEGPARTSDGGLVYPGDWIIGDENGVARVEDGASTWVEKVCSYSPRRVEADQLVMTDILAGKAAAPSQK</sequence>
<evidence type="ECO:0000313" key="2">
    <source>
        <dbReference type="EMBL" id="ODV90009.1"/>
    </source>
</evidence>
<name>A0A1E4TE39_9ASCO</name>